<feature type="region of interest" description="Disordered" evidence="1">
    <location>
        <begin position="148"/>
        <end position="363"/>
    </location>
</feature>
<dbReference type="KEGG" id="pfer:IRI77_01560"/>
<dbReference type="EMBL" id="CP063849">
    <property type="protein sequence ID" value="QOY88674.1"/>
    <property type="molecule type" value="Genomic_DNA"/>
</dbReference>
<feature type="region of interest" description="Disordered" evidence="1">
    <location>
        <begin position="14"/>
        <end position="36"/>
    </location>
</feature>
<evidence type="ECO:0000256" key="1">
    <source>
        <dbReference type="SAM" id="MobiDB-lite"/>
    </source>
</evidence>
<reference evidence="2 3" key="1">
    <citation type="submission" date="2020-10" db="EMBL/GenBank/DDBJ databases">
        <title>Complete genome sequence of Paludibaculum fermentans P105T, a facultatively anaerobic acidobacterium capable of dissimilatory Fe(III) reduction.</title>
        <authorList>
            <person name="Dedysh S.N."/>
            <person name="Beletsky A.V."/>
            <person name="Kulichevskaya I.S."/>
            <person name="Mardanov A.V."/>
            <person name="Ravin N.V."/>
        </authorList>
    </citation>
    <scope>NUCLEOTIDE SEQUENCE [LARGE SCALE GENOMIC DNA]</scope>
    <source>
        <strain evidence="2 3">P105</strain>
    </source>
</reference>
<proteinExistence type="predicted"/>
<organism evidence="2 3">
    <name type="scientific">Paludibaculum fermentans</name>
    <dbReference type="NCBI Taxonomy" id="1473598"/>
    <lineage>
        <taxon>Bacteria</taxon>
        <taxon>Pseudomonadati</taxon>
        <taxon>Acidobacteriota</taxon>
        <taxon>Terriglobia</taxon>
        <taxon>Bryobacterales</taxon>
        <taxon>Bryobacteraceae</taxon>
        <taxon>Paludibaculum</taxon>
    </lineage>
</organism>
<evidence type="ECO:0000313" key="2">
    <source>
        <dbReference type="EMBL" id="QOY88674.1"/>
    </source>
</evidence>
<dbReference type="RefSeq" id="WP_194450336.1">
    <property type="nucleotide sequence ID" value="NZ_CP063849.1"/>
</dbReference>
<sequence length="363" mass="39236">MPAATISEKRLAANRANARKSTGPRTAAGKAASCGNARRTGAYSANHQMPARIETHFRALAEAATRDIANPQRRALSFELQMLQGHARLHESRERALFNAGLEYGRGNEAVATQWVLRQVGFIQALNRYAGWIEAQTRRVQRALDALPAEPVPAEAPKPIESMDESTEPTADPAISPNAPSPAQPTLVFEGSNPPQDTRESAHSPAASRKPKPDFEGTNPPAPQPPGPPQQPEPLPQPAPRHRRGPIPTTTTPEPNPNHAPPNLQLKGDLEHQPQGPQTKPAVAEAESVTESTDTHQFGLPQQPQLLPQHAPRHRRPPIPTTTTPEPNPTHRQPARPSNPGSLSQPCPQPPAETTHSPPEPFV</sequence>
<feature type="compositionally biased region" description="Low complexity" evidence="1">
    <location>
        <begin position="300"/>
        <end position="310"/>
    </location>
</feature>
<feature type="compositionally biased region" description="Polar residues" evidence="1">
    <location>
        <begin position="339"/>
        <end position="357"/>
    </location>
</feature>
<protein>
    <submittedName>
        <fullName evidence="2">Uncharacterized protein</fullName>
    </submittedName>
</protein>
<feature type="compositionally biased region" description="Pro residues" evidence="1">
    <location>
        <begin position="220"/>
        <end position="239"/>
    </location>
</feature>
<accession>A0A7S7SKT1</accession>
<dbReference type="AlphaFoldDB" id="A0A7S7SKT1"/>
<evidence type="ECO:0000313" key="3">
    <source>
        <dbReference type="Proteomes" id="UP000593892"/>
    </source>
</evidence>
<gene>
    <name evidence="2" type="ORF">IRI77_01560</name>
</gene>
<dbReference type="Proteomes" id="UP000593892">
    <property type="component" value="Chromosome"/>
</dbReference>
<name>A0A7S7SKT1_PALFE</name>
<keyword evidence="3" id="KW-1185">Reference proteome</keyword>